<evidence type="ECO:0000313" key="4">
    <source>
        <dbReference type="WBParaSite" id="jg6247"/>
    </source>
</evidence>
<feature type="signal peptide" evidence="2">
    <location>
        <begin position="1"/>
        <end position="27"/>
    </location>
</feature>
<dbReference type="Proteomes" id="UP000887574">
    <property type="component" value="Unplaced"/>
</dbReference>
<feature type="region of interest" description="Disordered" evidence="1">
    <location>
        <begin position="103"/>
        <end position="170"/>
    </location>
</feature>
<dbReference type="AlphaFoldDB" id="A0A915EFW2"/>
<feature type="chain" id="PRO_5037572151" evidence="2">
    <location>
        <begin position="28"/>
        <end position="170"/>
    </location>
</feature>
<protein>
    <submittedName>
        <fullName evidence="4">Uncharacterized protein</fullName>
    </submittedName>
</protein>
<proteinExistence type="predicted"/>
<evidence type="ECO:0000256" key="1">
    <source>
        <dbReference type="SAM" id="MobiDB-lite"/>
    </source>
</evidence>
<reference evidence="4" key="1">
    <citation type="submission" date="2022-11" db="UniProtKB">
        <authorList>
            <consortium name="WormBaseParasite"/>
        </authorList>
    </citation>
    <scope>IDENTIFICATION</scope>
</reference>
<accession>A0A915EFW2</accession>
<sequence>MRCCVPLSRLFSVLLIIALSLVNHCQTEEIPSYLAKIHELRDTVNQRRPYLQEEQRNIVKQKKPKRYKCILIDDDEENKKDTTLTSRLDKLKAPSFMKELKIKASRKHSHDEENEEEIGSQYYTTTQKPNPPFYGLPAEDLDSFVYTPKPYEVEEPTESPAATTTASLVK</sequence>
<evidence type="ECO:0000256" key="2">
    <source>
        <dbReference type="SAM" id="SignalP"/>
    </source>
</evidence>
<evidence type="ECO:0000313" key="3">
    <source>
        <dbReference type="Proteomes" id="UP000887574"/>
    </source>
</evidence>
<keyword evidence="2" id="KW-0732">Signal</keyword>
<organism evidence="3 4">
    <name type="scientific">Ditylenchus dipsaci</name>
    <dbReference type="NCBI Taxonomy" id="166011"/>
    <lineage>
        <taxon>Eukaryota</taxon>
        <taxon>Metazoa</taxon>
        <taxon>Ecdysozoa</taxon>
        <taxon>Nematoda</taxon>
        <taxon>Chromadorea</taxon>
        <taxon>Rhabditida</taxon>
        <taxon>Tylenchina</taxon>
        <taxon>Tylenchomorpha</taxon>
        <taxon>Sphaerularioidea</taxon>
        <taxon>Anguinidae</taxon>
        <taxon>Anguininae</taxon>
        <taxon>Ditylenchus</taxon>
    </lineage>
</organism>
<feature type="compositionally biased region" description="Low complexity" evidence="1">
    <location>
        <begin position="158"/>
        <end position="170"/>
    </location>
</feature>
<name>A0A915EFW2_9BILA</name>
<dbReference type="WBParaSite" id="jg6247">
    <property type="protein sequence ID" value="jg6247"/>
    <property type="gene ID" value="jg6247"/>
</dbReference>
<keyword evidence="3" id="KW-1185">Reference proteome</keyword>